<accession>A0A1A9VNV8</accession>
<protein>
    <submittedName>
        <fullName evidence="1">Uncharacterized protein</fullName>
    </submittedName>
</protein>
<dbReference type="VEuPathDB" id="VectorBase:GAUT042975"/>
<sequence>MRAFALSTFPPVADAISPQLSLAPRLGMTTLLTFEDRLQSGSLFPVEQRALTMFAGETSTKVSKSSSDATFELASSSFGKAFFTGCLKKSLESTSFSKGAIIFVDNFTLRLGNTCSGDGINTQSWCEHILFIKHFTRDREIEIRLITKGFSKNQINSEDLIIRLCAAAIEFKLNSSHSKKDYLKDLLTLVLLLQLKVNPLHSTGEVLRDGREESAFACSLSLSSMHDGSPDIPASCFGDSFSIIREFSIASKESLDPVIKSSNGEVLCAEEVSAVLDSSNSNTTLPNRSTFRRKIFDLICLSLNIILRRSTTKVRRLCRERGQGNRELSNSSLISRRHVPDKNSEHLSLCKICTYWVNEVSEQIHIINETKSRNVVVCFWLPINKAEGTKALSKLLLLKKPRLNTNNKQAFEDDNDDIDNPSTPTTHKFNIILTCEKIFNIIK</sequence>
<name>A0A1A9VNV8_GLOAU</name>
<proteinExistence type="predicted"/>
<evidence type="ECO:0000313" key="1">
    <source>
        <dbReference type="EnsemblMetazoa" id="GAUT042975-PA"/>
    </source>
</evidence>
<evidence type="ECO:0000313" key="2">
    <source>
        <dbReference type="Proteomes" id="UP000078200"/>
    </source>
</evidence>
<dbReference type="Proteomes" id="UP000078200">
    <property type="component" value="Unassembled WGS sequence"/>
</dbReference>
<dbReference type="EnsemblMetazoa" id="GAUT042975-RA">
    <property type="protein sequence ID" value="GAUT042975-PA"/>
    <property type="gene ID" value="GAUT042975"/>
</dbReference>
<reference evidence="1" key="1">
    <citation type="submission" date="2020-05" db="UniProtKB">
        <authorList>
            <consortium name="EnsemblMetazoa"/>
        </authorList>
    </citation>
    <scope>IDENTIFICATION</scope>
    <source>
        <strain evidence="1">TTRI</strain>
    </source>
</reference>
<organism evidence="1 2">
    <name type="scientific">Glossina austeni</name>
    <name type="common">Savannah tsetse fly</name>
    <dbReference type="NCBI Taxonomy" id="7395"/>
    <lineage>
        <taxon>Eukaryota</taxon>
        <taxon>Metazoa</taxon>
        <taxon>Ecdysozoa</taxon>
        <taxon>Arthropoda</taxon>
        <taxon>Hexapoda</taxon>
        <taxon>Insecta</taxon>
        <taxon>Pterygota</taxon>
        <taxon>Neoptera</taxon>
        <taxon>Endopterygota</taxon>
        <taxon>Diptera</taxon>
        <taxon>Brachycera</taxon>
        <taxon>Muscomorpha</taxon>
        <taxon>Hippoboscoidea</taxon>
        <taxon>Glossinidae</taxon>
        <taxon>Glossina</taxon>
    </lineage>
</organism>
<dbReference type="AlphaFoldDB" id="A0A1A9VNV8"/>
<keyword evidence="2" id="KW-1185">Reference proteome</keyword>